<dbReference type="PANTHER" id="PTHR43762:SF1">
    <property type="entry name" value="D-ARABINONO-1,4-LACTONE OXIDASE"/>
    <property type="match status" value="1"/>
</dbReference>
<feature type="region of interest" description="Disordered" evidence="2">
    <location>
        <begin position="1"/>
        <end position="34"/>
    </location>
</feature>
<feature type="domain" description="FAD-binding PCMH-type" evidence="3">
    <location>
        <begin position="1"/>
        <end position="179"/>
    </location>
</feature>
<dbReference type="PANTHER" id="PTHR43762">
    <property type="entry name" value="L-GULONOLACTONE OXIDASE"/>
    <property type="match status" value="1"/>
</dbReference>
<sequence>MSSSDYASWGRFPASTPAEVQRPGAHGALPPGDGHTRLAYGNGRSYGDSCLNNGGALIDMRAQDRFIAFDPATGVLECEAGVLLADILALAVPQGWFLPVTPGTQFVSVGGAIANDVHGKNHHVAGTFGRHVLELELHRSDGEHLRCTPRANPEWFAATIGGLGLTGLVTRAKIALRRIQGAFMDVDTLRFAHLDAFLELSADSDTDYEYTVAWVDCTARGNRLGRGWFMRANHKPALGQRPDPGRRDGPTFPFVAPVSLINRATLKPLNTLYYHRKLRSQSRDTQHYQPFFYPLDGIAHWNRAYGPDGFLQYQCVVPLADAKASIAELLDRIAAANAGSFLSVLKMFGDIASPGLLSFPRPGATLALDFPNRGPDTFRLLDELDAVVMAAGGAVYPAKDARMSAAAFDRYFPAWREFSAYIDPGFSSDFWRRVTGHDSEHNA</sequence>
<dbReference type="InterPro" id="IPR016169">
    <property type="entry name" value="FAD-bd_PCMH_sub2"/>
</dbReference>
<evidence type="ECO:0000256" key="2">
    <source>
        <dbReference type="SAM" id="MobiDB-lite"/>
    </source>
</evidence>
<evidence type="ECO:0000313" key="5">
    <source>
        <dbReference type="Proteomes" id="UP001595462"/>
    </source>
</evidence>
<keyword evidence="1" id="KW-0274">FAD</keyword>
<dbReference type="InterPro" id="IPR010031">
    <property type="entry name" value="FAD_lactone_oxidase-like"/>
</dbReference>
<dbReference type="RefSeq" id="WP_380691900.1">
    <property type="nucleotide sequence ID" value="NZ_JBHRSS010000010.1"/>
</dbReference>
<dbReference type="InterPro" id="IPR006094">
    <property type="entry name" value="Oxid_FAD_bind_N"/>
</dbReference>
<evidence type="ECO:0000256" key="1">
    <source>
        <dbReference type="ARBA" id="ARBA00022827"/>
    </source>
</evidence>
<accession>A0ABV7EWI6</accession>
<name>A0ABV7EWI6_9GAMM</name>
<dbReference type="EMBL" id="JBHRSS010000010">
    <property type="protein sequence ID" value="MFC3106274.1"/>
    <property type="molecule type" value="Genomic_DNA"/>
</dbReference>
<protein>
    <submittedName>
        <fullName evidence="4">FAD-dependent oxidoreductase</fullName>
    </submittedName>
</protein>
<evidence type="ECO:0000313" key="4">
    <source>
        <dbReference type="EMBL" id="MFC3106274.1"/>
    </source>
</evidence>
<keyword evidence="5" id="KW-1185">Reference proteome</keyword>
<keyword evidence="1" id="KW-0285">Flavoprotein</keyword>
<dbReference type="InterPro" id="IPR016166">
    <property type="entry name" value="FAD-bd_PCMH"/>
</dbReference>
<reference evidence="5" key="1">
    <citation type="journal article" date="2019" name="Int. J. Syst. Evol. Microbiol.">
        <title>The Global Catalogue of Microorganisms (GCM) 10K type strain sequencing project: providing services to taxonomists for standard genome sequencing and annotation.</title>
        <authorList>
            <consortium name="The Broad Institute Genomics Platform"/>
            <consortium name="The Broad Institute Genome Sequencing Center for Infectious Disease"/>
            <person name="Wu L."/>
            <person name="Ma J."/>
        </authorList>
    </citation>
    <scope>NUCLEOTIDE SEQUENCE [LARGE SCALE GENOMIC DNA]</scope>
    <source>
        <strain evidence="5">KCTC 52640</strain>
    </source>
</reference>
<proteinExistence type="predicted"/>
<comment type="caution">
    <text evidence="4">The sequence shown here is derived from an EMBL/GenBank/DDBJ whole genome shotgun (WGS) entry which is preliminary data.</text>
</comment>
<dbReference type="Gene3D" id="3.30.465.10">
    <property type="match status" value="1"/>
</dbReference>
<dbReference type="Proteomes" id="UP001595462">
    <property type="component" value="Unassembled WGS sequence"/>
</dbReference>
<dbReference type="InterPro" id="IPR036318">
    <property type="entry name" value="FAD-bd_PCMH-like_sf"/>
</dbReference>
<organism evidence="4 5">
    <name type="scientific">Salinisphaera aquimarina</name>
    <dbReference type="NCBI Taxonomy" id="2094031"/>
    <lineage>
        <taxon>Bacteria</taxon>
        <taxon>Pseudomonadati</taxon>
        <taxon>Pseudomonadota</taxon>
        <taxon>Gammaproteobacteria</taxon>
        <taxon>Salinisphaerales</taxon>
        <taxon>Salinisphaeraceae</taxon>
        <taxon>Salinisphaera</taxon>
    </lineage>
</organism>
<gene>
    <name evidence="4" type="ORF">ACFOSU_20560</name>
</gene>
<dbReference type="PROSITE" id="PS51387">
    <property type="entry name" value="FAD_PCMH"/>
    <property type="match status" value="1"/>
</dbReference>
<dbReference type="Pfam" id="PF01565">
    <property type="entry name" value="FAD_binding_4"/>
    <property type="match status" value="1"/>
</dbReference>
<dbReference type="SUPFAM" id="SSF56176">
    <property type="entry name" value="FAD-binding/transporter-associated domain-like"/>
    <property type="match status" value="1"/>
</dbReference>
<evidence type="ECO:0000259" key="3">
    <source>
        <dbReference type="PROSITE" id="PS51387"/>
    </source>
</evidence>